<gene>
    <name evidence="2" type="ORF">R5A26_40400</name>
</gene>
<name>A0ABU4FNL8_9ACTN</name>
<dbReference type="RefSeq" id="WP_266880202.1">
    <property type="nucleotide sequence ID" value="NZ_JAPEMW010000003.1"/>
</dbReference>
<evidence type="ECO:0000256" key="1">
    <source>
        <dbReference type="SAM" id="SignalP"/>
    </source>
</evidence>
<accession>A0ABU4FNL8</accession>
<dbReference type="EMBL" id="JAWMAJ010000213">
    <property type="protein sequence ID" value="MDV7222212.1"/>
    <property type="molecule type" value="Genomic_DNA"/>
</dbReference>
<dbReference type="Proteomes" id="UP001187346">
    <property type="component" value="Unassembled WGS sequence"/>
</dbReference>
<feature type="chain" id="PRO_5045294984" description="CARDB domain-containing protein" evidence="1">
    <location>
        <begin position="35"/>
        <end position="448"/>
    </location>
</feature>
<evidence type="ECO:0008006" key="4">
    <source>
        <dbReference type="Google" id="ProtNLM"/>
    </source>
</evidence>
<organism evidence="2 3">
    <name type="scientific">Streptomyces prunicolor</name>
    <dbReference type="NCBI Taxonomy" id="67348"/>
    <lineage>
        <taxon>Bacteria</taxon>
        <taxon>Bacillati</taxon>
        <taxon>Actinomycetota</taxon>
        <taxon>Actinomycetes</taxon>
        <taxon>Kitasatosporales</taxon>
        <taxon>Streptomycetaceae</taxon>
        <taxon>Streptomyces</taxon>
    </lineage>
</organism>
<evidence type="ECO:0000313" key="3">
    <source>
        <dbReference type="Proteomes" id="UP001187346"/>
    </source>
</evidence>
<comment type="caution">
    <text evidence="2">The sequence shown here is derived from an EMBL/GenBank/DDBJ whole genome shotgun (WGS) entry which is preliminary data.</text>
</comment>
<dbReference type="Gene3D" id="2.60.40.10">
    <property type="entry name" value="Immunoglobulins"/>
    <property type="match status" value="1"/>
</dbReference>
<dbReference type="InterPro" id="IPR013783">
    <property type="entry name" value="Ig-like_fold"/>
</dbReference>
<reference evidence="2 3" key="1">
    <citation type="submission" date="2023-10" db="EMBL/GenBank/DDBJ databases">
        <title>Characterization of rhizosphere-enriched actinobacteria from wheat plants lab-grown on chernevaya soil.</title>
        <authorList>
            <person name="Tikhonova E.N."/>
            <person name="Konopkin A."/>
            <person name="Kravchenko I.K."/>
        </authorList>
    </citation>
    <scope>NUCLEOTIDE SEQUENCE [LARGE SCALE GENOMIC DNA]</scope>
    <source>
        <strain evidence="2 3">RR29</strain>
    </source>
</reference>
<evidence type="ECO:0000313" key="2">
    <source>
        <dbReference type="EMBL" id="MDV7222212.1"/>
    </source>
</evidence>
<sequence length="448" mass="46212">MSSVSVGRLLRRGACAGAVGALVLSGLGSGAAFADDEPQTDQLWIQAPYDQTVTVAPDGGTAQYRTLALGLYHDNDNFTVTDGHLTVDISGLAGVAEVVWPDTCTPNGAGTVAVCDTGDVPTGYSAEVQLKVRAVAGAALGARGTIEYSAEATGGPDGTLTAPEGYETPVTVRSGPDLGTAAPQDTTGVAPGTDLTVPFAVTNTGNETAHGFTVQMYATYGLDVVTRYPQCTYTEPDAGGTYMPMTHATCTFDTDIAPGATVELPAPLRLTVNDHALFDRFDYDVEPVDGITDLDSSDNGRAWSIEADNTADFAAHGTEVSGAAGDTVTTAIRFTNDGPAWVANAGSGDPVAVVDYYLPEGTTATTVPEHCSGAHSPGDDSTIGHFACSLPIWVKSGTDVSFPFQLRINRVVPDATGHVIVHAHADKPTVFDPNSANNTADVILNPTA</sequence>
<keyword evidence="3" id="KW-1185">Reference proteome</keyword>
<proteinExistence type="predicted"/>
<keyword evidence="1" id="KW-0732">Signal</keyword>
<feature type="signal peptide" evidence="1">
    <location>
        <begin position="1"/>
        <end position="34"/>
    </location>
</feature>
<protein>
    <recommendedName>
        <fullName evidence="4">CARDB domain-containing protein</fullName>
    </recommendedName>
</protein>